<dbReference type="InterPro" id="IPR022973">
    <property type="entry name" value="Ribosomal_uL10_bac"/>
</dbReference>
<dbReference type="CDD" id="cd05797">
    <property type="entry name" value="Ribosomal_L10"/>
    <property type="match status" value="1"/>
</dbReference>
<dbReference type="EMBL" id="JABFRW010000074">
    <property type="protein sequence ID" value="NOT33810.1"/>
    <property type="molecule type" value="Genomic_DNA"/>
</dbReference>
<dbReference type="GO" id="GO:0006412">
    <property type="term" value="P:translation"/>
    <property type="evidence" value="ECO:0007669"/>
    <property type="project" value="UniProtKB-UniRule"/>
</dbReference>
<dbReference type="HAMAP" id="MF_00362">
    <property type="entry name" value="Ribosomal_uL10"/>
    <property type="match status" value="1"/>
</dbReference>
<comment type="subunit">
    <text evidence="5">Part of the ribosomal stalk of the 50S ribosomal subunit. The N-terminus interacts with L11 and the large rRNA to form the base of the stalk. The C-terminus forms an elongated spine to which L12 dimers bind in a sequential fashion forming a multimeric L10(L12)X complex.</text>
</comment>
<name>A0A849SQX7_UNCEI</name>
<dbReference type="Gene3D" id="6.10.250.290">
    <property type="match status" value="1"/>
</dbReference>
<keyword evidence="5" id="KW-0694">RNA-binding</keyword>
<evidence type="ECO:0000256" key="5">
    <source>
        <dbReference type="HAMAP-Rule" id="MF_00362"/>
    </source>
</evidence>
<dbReference type="AlphaFoldDB" id="A0A849SQX7"/>
<comment type="similarity">
    <text evidence="1 5">Belongs to the universal ribosomal protein uL10 family.</text>
</comment>
<comment type="function">
    <text evidence="5">Forms part of the ribosomal stalk, playing a central role in the interaction of the ribosome with GTP-bound translation factors.</text>
</comment>
<dbReference type="Proteomes" id="UP000580839">
    <property type="component" value="Unassembled WGS sequence"/>
</dbReference>
<gene>
    <name evidence="5" type="primary">rplJ</name>
    <name evidence="6" type="ORF">HOP12_06540</name>
</gene>
<proteinExistence type="inferred from homology"/>
<dbReference type="InterPro" id="IPR001790">
    <property type="entry name" value="Ribosomal_uL10"/>
</dbReference>
<evidence type="ECO:0000256" key="4">
    <source>
        <dbReference type="ARBA" id="ARBA00035202"/>
    </source>
</evidence>
<dbReference type="Pfam" id="PF00466">
    <property type="entry name" value="Ribosomal_L10"/>
    <property type="match status" value="1"/>
</dbReference>
<evidence type="ECO:0000256" key="3">
    <source>
        <dbReference type="ARBA" id="ARBA00023274"/>
    </source>
</evidence>
<dbReference type="SUPFAM" id="SSF160369">
    <property type="entry name" value="Ribosomal protein L10-like"/>
    <property type="match status" value="1"/>
</dbReference>
<dbReference type="PANTHER" id="PTHR11560">
    <property type="entry name" value="39S RIBOSOMAL PROTEIN L10, MITOCHONDRIAL"/>
    <property type="match status" value="1"/>
</dbReference>
<keyword evidence="2 5" id="KW-0689">Ribosomal protein</keyword>
<dbReference type="GO" id="GO:1990904">
    <property type="term" value="C:ribonucleoprotein complex"/>
    <property type="evidence" value="ECO:0007669"/>
    <property type="project" value="UniProtKB-KW"/>
</dbReference>
<dbReference type="NCBIfam" id="NF000955">
    <property type="entry name" value="PRK00099.1-1"/>
    <property type="match status" value="1"/>
</dbReference>
<dbReference type="GO" id="GO:0070180">
    <property type="term" value="F:large ribosomal subunit rRNA binding"/>
    <property type="evidence" value="ECO:0007669"/>
    <property type="project" value="UniProtKB-UniRule"/>
</dbReference>
<evidence type="ECO:0000313" key="6">
    <source>
        <dbReference type="EMBL" id="NOT33810.1"/>
    </source>
</evidence>
<dbReference type="Gene3D" id="3.30.70.1730">
    <property type="match status" value="1"/>
</dbReference>
<evidence type="ECO:0000256" key="1">
    <source>
        <dbReference type="ARBA" id="ARBA00008889"/>
    </source>
</evidence>
<accession>A0A849SQX7</accession>
<comment type="caution">
    <text evidence="6">The sequence shown here is derived from an EMBL/GenBank/DDBJ whole genome shotgun (WGS) entry which is preliminary data.</text>
</comment>
<keyword evidence="5" id="KW-0699">rRNA-binding</keyword>
<keyword evidence="3 5" id="KW-0687">Ribonucleoprotein</keyword>
<dbReference type="InterPro" id="IPR043141">
    <property type="entry name" value="Ribosomal_uL10-like_sf"/>
</dbReference>
<sequence length="174" mass="19183">MPTQEKVDTVAKAVSDLSGVNGLFLADFSGMSVEKLSLLRKKCREEDIRFKVLKNTLLRRAFHANGIQQLDEYLVGNTGLVYSKRDDVSPARVLVTFAKEHERPKVKAAVVNGRLYDDKAIAVLASLPSREVLLQQVLGTFIAPMTQFLAAVEAALRVPALMADALERERSKAS</sequence>
<dbReference type="InterPro" id="IPR047865">
    <property type="entry name" value="Ribosomal_uL10_bac_type"/>
</dbReference>
<evidence type="ECO:0000256" key="2">
    <source>
        <dbReference type="ARBA" id="ARBA00022980"/>
    </source>
</evidence>
<dbReference type="GO" id="GO:0005840">
    <property type="term" value="C:ribosome"/>
    <property type="evidence" value="ECO:0007669"/>
    <property type="project" value="UniProtKB-KW"/>
</dbReference>
<organism evidence="6 7">
    <name type="scientific">Eiseniibacteriota bacterium</name>
    <dbReference type="NCBI Taxonomy" id="2212470"/>
    <lineage>
        <taxon>Bacteria</taxon>
        <taxon>Candidatus Eiseniibacteriota</taxon>
    </lineage>
</organism>
<evidence type="ECO:0000313" key="7">
    <source>
        <dbReference type="Proteomes" id="UP000580839"/>
    </source>
</evidence>
<reference evidence="6 7" key="1">
    <citation type="submission" date="2020-04" db="EMBL/GenBank/DDBJ databases">
        <title>Metagenomic profiling of ammonia- and methane-oxidizing microorganisms in a Dutch drinking water treatment plant.</title>
        <authorList>
            <person name="Poghosyan L."/>
            <person name="Leucker S."/>
        </authorList>
    </citation>
    <scope>NUCLEOTIDE SEQUENCE [LARGE SCALE GENOMIC DNA]</scope>
    <source>
        <strain evidence="6">S-RSF-IL-03</strain>
    </source>
</reference>
<protein>
    <recommendedName>
        <fullName evidence="4 5">Large ribosomal subunit protein uL10</fullName>
    </recommendedName>
</protein>